<proteinExistence type="predicted"/>
<keyword evidence="1" id="KW-0812">Transmembrane</keyword>
<name>A0AAV1R0J1_9ROSI</name>
<dbReference type="AlphaFoldDB" id="A0AAV1R0J1"/>
<accession>A0AAV1R0J1</accession>
<evidence type="ECO:0000313" key="2">
    <source>
        <dbReference type="EMBL" id="CAK7327521.1"/>
    </source>
</evidence>
<organism evidence="2 3">
    <name type="scientific">Dovyalis caffra</name>
    <dbReference type="NCBI Taxonomy" id="77055"/>
    <lineage>
        <taxon>Eukaryota</taxon>
        <taxon>Viridiplantae</taxon>
        <taxon>Streptophyta</taxon>
        <taxon>Embryophyta</taxon>
        <taxon>Tracheophyta</taxon>
        <taxon>Spermatophyta</taxon>
        <taxon>Magnoliopsida</taxon>
        <taxon>eudicotyledons</taxon>
        <taxon>Gunneridae</taxon>
        <taxon>Pentapetalae</taxon>
        <taxon>rosids</taxon>
        <taxon>fabids</taxon>
        <taxon>Malpighiales</taxon>
        <taxon>Salicaceae</taxon>
        <taxon>Flacourtieae</taxon>
        <taxon>Dovyalis</taxon>
    </lineage>
</organism>
<dbReference type="Proteomes" id="UP001314170">
    <property type="component" value="Unassembled WGS sequence"/>
</dbReference>
<protein>
    <submittedName>
        <fullName evidence="2">Uncharacterized protein</fullName>
    </submittedName>
</protein>
<dbReference type="EMBL" id="CAWUPB010000857">
    <property type="protein sequence ID" value="CAK7327521.1"/>
    <property type="molecule type" value="Genomic_DNA"/>
</dbReference>
<keyword evidence="1" id="KW-1133">Transmembrane helix</keyword>
<gene>
    <name evidence="2" type="ORF">DCAF_LOCUS5234</name>
</gene>
<feature type="transmembrane region" description="Helical" evidence="1">
    <location>
        <begin position="66"/>
        <end position="88"/>
    </location>
</feature>
<evidence type="ECO:0000256" key="1">
    <source>
        <dbReference type="SAM" id="Phobius"/>
    </source>
</evidence>
<evidence type="ECO:0000313" key="3">
    <source>
        <dbReference type="Proteomes" id="UP001314170"/>
    </source>
</evidence>
<reference evidence="2 3" key="1">
    <citation type="submission" date="2024-01" db="EMBL/GenBank/DDBJ databases">
        <authorList>
            <person name="Waweru B."/>
        </authorList>
    </citation>
    <scope>NUCLEOTIDE SEQUENCE [LARGE SCALE GENOMIC DNA]</scope>
</reference>
<keyword evidence="1" id="KW-0472">Membrane</keyword>
<feature type="transmembrane region" description="Helical" evidence="1">
    <location>
        <begin position="37"/>
        <end position="54"/>
    </location>
</feature>
<keyword evidence="3" id="KW-1185">Reference proteome</keyword>
<sequence length="130" mass="14870">MDKNIIKTIKFEGRRILEDCLACGPIPRGKWALHLHAIAKSCILVYSIGFLYFVRTYVASYAAKGIWALWDHITFVIILNIMANLLILDLGMKDVEDFEQAIFIDEIYVALGLQEEELEVLGQMNERLHG</sequence>
<comment type="caution">
    <text evidence="2">The sequence shown here is derived from an EMBL/GenBank/DDBJ whole genome shotgun (WGS) entry which is preliminary data.</text>
</comment>